<organism evidence="1 2">
    <name type="scientific">Paenibacillus hemerocallicola</name>
    <dbReference type="NCBI Taxonomy" id="1172614"/>
    <lineage>
        <taxon>Bacteria</taxon>
        <taxon>Bacillati</taxon>
        <taxon>Bacillota</taxon>
        <taxon>Bacilli</taxon>
        <taxon>Bacillales</taxon>
        <taxon>Paenibacillaceae</taxon>
        <taxon>Paenibacillus</taxon>
    </lineage>
</organism>
<dbReference type="Proteomes" id="UP000307943">
    <property type="component" value="Unassembled WGS sequence"/>
</dbReference>
<reference evidence="1 2" key="1">
    <citation type="submission" date="2019-05" db="EMBL/GenBank/DDBJ databases">
        <title>We sequenced the genome of Paenibacillus hemerocallicola KCTC 33185 for further insight into its adaptation and study the phylogeny of Paenibacillus.</title>
        <authorList>
            <person name="Narsing Rao M.P."/>
        </authorList>
    </citation>
    <scope>NUCLEOTIDE SEQUENCE [LARGE SCALE GENOMIC DNA]</scope>
    <source>
        <strain evidence="1 2">KCTC 33185</strain>
    </source>
</reference>
<gene>
    <name evidence="1" type="ORF">FE784_05700</name>
</gene>
<dbReference type="EMBL" id="VDCQ01000005">
    <property type="protein sequence ID" value="TNJ67448.1"/>
    <property type="molecule type" value="Genomic_DNA"/>
</dbReference>
<dbReference type="AlphaFoldDB" id="A0A5C4TEP2"/>
<keyword evidence="2" id="KW-1185">Reference proteome</keyword>
<dbReference type="OrthoDB" id="2597874at2"/>
<protein>
    <submittedName>
        <fullName evidence="1">Uncharacterized protein</fullName>
    </submittedName>
</protein>
<evidence type="ECO:0000313" key="1">
    <source>
        <dbReference type="EMBL" id="TNJ67448.1"/>
    </source>
</evidence>
<comment type="caution">
    <text evidence="1">The sequence shown here is derived from an EMBL/GenBank/DDBJ whole genome shotgun (WGS) entry which is preliminary data.</text>
</comment>
<proteinExistence type="predicted"/>
<sequence length="180" mass="19911">MKSHNRVLIALLISIGFAAALSIVPKLDRTVQTAGSDSPVFRTDSALALSDRNLVDLFVRHPLHLDISHVEWNDTILSVDLKSNPNETATGLIYDDLYELARLGFAGTKNVKQLLIRVMEHAPAGTGNPQLLLAMDAKRSDLSPGVAAQSGMAVKETKEQFLSSHFSLTYTHKWLDRHRR</sequence>
<evidence type="ECO:0000313" key="2">
    <source>
        <dbReference type="Proteomes" id="UP000307943"/>
    </source>
</evidence>
<dbReference type="RefSeq" id="WP_139601161.1">
    <property type="nucleotide sequence ID" value="NZ_VDCQ01000005.1"/>
</dbReference>
<accession>A0A5C4TEP2</accession>
<name>A0A5C4TEP2_9BACL</name>